<evidence type="ECO:0000313" key="2">
    <source>
        <dbReference type="Proteomes" id="UP000319296"/>
    </source>
</evidence>
<dbReference type="EMBL" id="SGBB01000018">
    <property type="protein sequence ID" value="RZD17918.1"/>
    <property type="molecule type" value="Genomic_DNA"/>
</dbReference>
<dbReference type="Proteomes" id="UP000319296">
    <property type="component" value="Unassembled WGS sequence"/>
</dbReference>
<proteinExistence type="predicted"/>
<name>A0A519BKV5_9DELT</name>
<comment type="caution">
    <text evidence="1">The sequence shown here is derived from an EMBL/GenBank/DDBJ whole genome shotgun (WGS) entry which is preliminary data.</text>
</comment>
<protein>
    <submittedName>
        <fullName evidence="1">Uncharacterized protein</fullName>
    </submittedName>
</protein>
<evidence type="ECO:0000313" key="1">
    <source>
        <dbReference type="EMBL" id="RZD17918.1"/>
    </source>
</evidence>
<sequence>MTNIDKIRELYNLFDGIEQLEYYAFSAQEDYKKTTDNIKNIEDEICKNNSSIILWFEILKLAFKDKNIDFKKLDLYQDINKILSADFGIDVNNKDSNILKDISLIKQSINDVKINLTDNKYYNYEILDSIYNSIDSLKFLYYETINNIISENYKKNYNVLNLVKGKFAEYKFIDFLNNKKKMFFYIDNNKISMCDILRDNRAKRPDLILMLDNIFRVFVDVKNYGKNKNNEFGISKHDIESFINLESKLSIPVFLAISNGDLKFSAWYIVSVKNIYDHKKNLIKKNFKGTDDLYYINLNDNIFYKANIEEEFNDKFLIENNTEISNTIKTLTDKYLKNL</sequence>
<gene>
    <name evidence="1" type="ORF">EVG15_08530</name>
</gene>
<organism evidence="1 2">
    <name type="scientific">Candidatus Acididesulfobacter diazotrophicus</name>
    <dbReference type="NCBI Taxonomy" id="2597226"/>
    <lineage>
        <taxon>Bacteria</taxon>
        <taxon>Deltaproteobacteria</taxon>
        <taxon>Candidatus Acidulodesulfobacterales</taxon>
        <taxon>Candidatus Acididesulfobacter</taxon>
    </lineage>
</organism>
<reference evidence="1 2" key="1">
    <citation type="journal article" date="2019" name="ISME J.">
        <title>Insights into ecological role of a new deltaproteobacterial order Candidatus Acidulodesulfobacterales by metagenomics and metatranscriptomics.</title>
        <authorList>
            <person name="Tan S."/>
            <person name="Liu J."/>
            <person name="Fang Y."/>
            <person name="Hedlund B.P."/>
            <person name="Lian Z.H."/>
            <person name="Huang L.Y."/>
            <person name="Li J.T."/>
            <person name="Huang L.N."/>
            <person name="Li W.J."/>
            <person name="Jiang H.C."/>
            <person name="Dong H.L."/>
            <person name="Shu W.S."/>
        </authorList>
    </citation>
    <scope>NUCLEOTIDE SEQUENCE [LARGE SCALE GENOMIC DNA]</scope>
    <source>
        <strain evidence="1">AP1</strain>
    </source>
</reference>
<accession>A0A519BKV5</accession>
<dbReference type="AlphaFoldDB" id="A0A519BKV5"/>